<evidence type="ECO:0000256" key="2">
    <source>
        <dbReference type="SAM" id="SignalP"/>
    </source>
</evidence>
<feature type="compositionally biased region" description="Polar residues" evidence="1">
    <location>
        <begin position="110"/>
        <end position="120"/>
    </location>
</feature>
<keyword evidence="2" id="KW-0732">Signal</keyword>
<reference evidence="3" key="2">
    <citation type="submission" date="2022-10" db="EMBL/GenBank/DDBJ databases">
        <authorList>
            <consortium name="ENA_rothamsted_submissions"/>
            <consortium name="culmorum"/>
            <person name="King R."/>
        </authorList>
    </citation>
    <scope>NUCLEOTIDE SEQUENCE</scope>
</reference>
<feature type="region of interest" description="Disordered" evidence="1">
    <location>
        <begin position="95"/>
        <end position="121"/>
    </location>
</feature>
<evidence type="ECO:0000256" key="1">
    <source>
        <dbReference type="SAM" id="MobiDB-lite"/>
    </source>
</evidence>
<dbReference type="Proteomes" id="UP001153620">
    <property type="component" value="Chromosome 3"/>
</dbReference>
<protein>
    <submittedName>
        <fullName evidence="3">Uncharacterized protein</fullName>
    </submittedName>
</protein>
<name>A0A9N9RY44_9DIPT</name>
<dbReference type="OrthoDB" id="10651296at2759"/>
<feature type="chain" id="PRO_5040265460" evidence="2">
    <location>
        <begin position="32"/>
        <end position="241"/>
    </location>
</feature>
<evidence type="ECO:0000313" key="3">
    <source>
        <dbReference type="EMBL" id="CAG9807173.1"/>
    </source>
</evidence>
<gene>
    <name evidence="3" type="ORF">CHIRRI_LOCUS10022</name>
</gene>
<reference evidence="3" key="1">
    <citation type="submission" date="2022-01" db="EMBL/GenBank/DDBJ databases">
        <authorList>
            <person name="King R."/>
        </authorList>
    </citation>
    <scope>NUCLEOTIDE SEQUENCE</scope>
</reference>
<proteinExistence type="predicted"/>
<dbReference type="EMBL" id="OU895879">
    <property type="protein sequence ID" value="CAG9807173.1"/>
    <property type="molecule type" value="Genomic_DNA"/>
</dbReference>
<evidence type="ECO:0000313" key="4">
    <source>
        <dbReference type="Proteomes" id="UP001153620"/>
    </source>
</evidence>
<accession>A0A9N9RY44</accession>
<keyword evidence="4" id="KW-1185">Reference proteome</keyword>
<feature type="signal peptide" evidence="2">
    <location>
        <begin position="1"/>
        <end position="31"/>
    </location>
</feature>
<organism evidence="3 4">
    <name type="scientific">Chironomus riparius</name>
    <dbReference type="NCBI Taxonomy" id="315576"/>
    <lineage>
        <taxon>Eukaryota</taxon>
        <taxon>Metazoa</taxon>
        <taxon>Ecdysozoa</taxon>
        <taxon>Arthropoda</taxon>
        <taxon>Hexapoda</taxon>
        <taxon>Insecta</taxon>
        <taxon>Pterygota</taxon>
        <taxon>Neoptera</taxon>
        <taxon>Endopterygota</taxon>
        <taxon>Diptera</taxon>
        <taxon>Nematocera</taxon>
        <taxon>Chironomoidea</taxon>
        <taxon>Chironomidae</taxon>
        <taxon>Chironominae</taxon>
        <taxon>Chironomus</taxon>
    </lineage>
</organism>
<dbReference type="AlphaFoldDB" id="A0A9N9RY44"/>
<sequence>MLILKMSFKSFRLIFLLISVLNLIALGLANSEQCFYVYICCQRHPETYACLEYCQPSFECGNHLVESNDDNLSENEQLSTTTEETRSTVENFIATTDESAPKDPVDPVESESTTLKTETQTGKDTHVIDTKLCRIGMRLVAGRCKRVTSCIWTYRCCEFKQNGLNIECVRMCEAQINCELTTTTESYEGDAENLESGESSVPKPLDLRYLRRNCKAGYRFVSGKCRMVMRLQDTHTDAQLD</sequence>